<dbReference type="SUPFAM" id="SSF51261">
    <property type="entry name" value="Duplicated hybrid motif"/>
    <property type="match status" value="1"/>
</dbReference>
<dbReference type="AlphaFoldDB" id="A0A7X2IX35"/>
<dbReference type="GO" id="GO:0004222">
    <property type="term" value="F:metalloendopeptidase activity"/>
    <property type="evidence" value="ECO:0007669"/>
    <property type="project" value="TreeGrafter"/>
</dbReference>
<gene>
    <name evidence="4" type="ORF">GJU40_04425</name>
</gene>
<organism evidence="4 5">
    <name type="scientific">Metabacillus lacus</name>
    <dbReference type="NCBI Taxonomy" id="1983721"/>
    <lineage>
        <taxon>Bacteria</taxon>
        <taxon>Bacillati</taxon>
        <taxon>Bacillota</taxon>
        <taxon>Bacilli</taxon>
        <taxon>Bacillales</taxon>
        <taxon>Bacillaceae</taxon>
        <taxon>Metabacillus</taxon>
    </lineage>
</organism>
<evidence type="ECO:0000259" key="3">
    <source>
        <dbReference type="Pfam" id="PF01551"/>
    </source>
</evidence>
<dbReference type="PANTHER" id="PTHR21666">
    <property type="entry name" value="PEPTIDASE-RELATED"/>
    <property type="match status" value="1"/>
</dbReference>
<dbReference type="Pfam" id="PF01551">
    <property type="entry name" value="Peptidase_M23"/>
    <property type="match status" value="1"/>
</dbReference>
<evidence type="ECO:0000313" key="5">
    <source>
        <dbReference type="Proteomes" id="UP000448867"/>
    </source>
</evidence>
<feature type="transmembrane region" description="Helical" evidence="2">
    <location>
        <begin position="70"/>
        <end position="89"/>
    </location>
</feature>
<comment type="caution">
    <text evidence="4">The sequence shown here is derived from an EMBL/GenBank/DDBJ whole genome shotgun (WGS) entry which is preliminary data.</text>
</comment>
<reference evidence="4 5" key="1">
    <citation type="submission" date="2019-11" db="EMBL/GenBank/DDBJ databases">
        <title>Bacillus lacus genome.</title>
        <authorList>
            <person name="Allen C.J."/>
            <person name="Newman J.D."/>
        </authorList>
    </citation>
    <scope>NUCLEOTIDE SEQUENCE [LARGE SCALE GENOMIC DNA]</scope>
    <source>
        <strain evidence="4 5">KCTC 33946</strain>
    </source>
</reference>
<evidence type="ECO:0000256" key="2">
    <source>
        <dbReference type="SAM" id="Phobius"/>
    </source>
</evidence>
<evidence type="ECO:0000313" key="4">
    <source>
        <dbReference type="EMBL" id="MRX71418.1"/>
    </source>
</evidence>
<accession>A0A7X2IX35</accession>
<sequence length="259" mass="29246">MSHRADEIRKRISKRKKERQPGVVRNFEKKGFTDIPYVSDEEKYGQVSLPAYEAGPENEKILHPLFRSDLFILKILLSACLVLFSAIVFKNNTFQPLQFYVHEALNEEFQFAAASKWYEEKFGSPLTVFQQGSDQSGKEVEQAQFSLPASGKVLESFEDNGHGIMVETNKTVVEAVNEGIVIEAGKKEETGLTVVLQHADGTESWYGNLEKVNVALYDFVQSKKEIGSIKQNETEKGTYYFAIKKGDTFVDPVQVTSIE</sequence>
<feature type="compositionally biased region" description="Basic and acidic residues" evidence="1">
    <location>
        <begin position="1"/>
        <end position="10"/>
    </location>
</feature>
<dbReference type="InterPro" id="IPR050570">
    <property type="entry name" value="Cell_wall_metabolism_enzyme"/>
</dbReference>
<keyword evidence="5" id="KW-1185">Reference proteome</keyword>
<dbReference type="Gene3D" id="2.70.70.10">
    <property type="entry name" value="Glucose Permease (Domain IIA)"/>
    <property type="match status" value="1"/>
</dbReference>
<keyword evidence="2" id="KW-0812">Transmembrane</keyword>
<dbReference type="EMBL" id="WKKI01000004">
    <property type="protein sequence ID" value="MRX71418.1"/>
    <property type="molecule type" value="Genomic_DNA"/>
</dbReference>
<dbReference type="InterPro" id="IPR016047">
    <property type="entry name" value="M23ase_b-sheet_dom"/>
</dbReference>
<dbReference type="Proteomes" id="UP000448867">
    <property type="component" value="Unassembled WGS sequence"/>
</dbReference>
<name>A0A7X2IX35_9BACI</name>
<dbReference type="CDD" id="cd12797">
    <property type="entry name" value="M23_peptidase"/>
    <property type="match status" value="1"/>
</dbReference>
<proteinExistence type="predicted"/>
<dbReference type="OrthoDB" id="2986589at2"/>
<dbReference type="InterPro" id="IPR011055">
    <property type="entry name" value="Dup_hybrid_motif"/>
</dbReference>
<keyword evidence="2" id="KW-0472">Membrane</keyword>
<evidence type="ECO:0000256" key="1">
    <source>
        <dbReference type="SAM" id="MobiDB-lite"/>
    </source>
</evidence>
<feature type="domain" description="M23ase beta-sheet core" evidence="3">
    <location>
        <begin position="163"/>
        <end position="252"/>
    </location>
</feature>
<feature type="region of interest" description="Disordered" evidence="1">
    <location>
        <begin position="1"/>
        <end position="21"/>
    </location>
</feature>
<dbReference type="PANTHER" id="PTHR21666:SF274">
    <property type="entry name" value="STAGE IV SPORULATION PROTEIN FA"/>
    <property type="match status" value="1"/>
</dbReference>
<protein>
    <submittedName>
        <fullName evidence="4">Peptidoglycan DD-metalloendopeptidase family protein</fullName>
    </submittedName>
</protein>
<keyword evidence="2" id="KW-1133">Transmembrane helix</keyword>